<evidence type="ECO:0000313" key="2">
    <source>
        <dbReference type="Proteomes" id="UP000015105"/>
    </source>
</evidence>
<dbReference type="EnsemblPlants" id="AET6Gv20571200.4">
    <property type="protein sequence ID" value="AET6Gv20571200.4"/>
    <property type="gene ID" value="AET6Gv20571200"/>
</dbReference>
<reference evidence="1" key="4">
    <citation type="submission" date="2019-03" db="UniProtKB">
        <authorList>
            <consortium name="EnsemblPlants"/>
        </authorList>
    </citation>
    <scope>IDENTIFICATION</scope>
</reference>
<proteinExistence type="predicted"/>
<protein>
    <submittedName>
        <fullName evidence="1">Uncharacterized protein</fullName>
    </submittedName>
</protein>
<organism evidence="1 2">
    <name type="scientific">Aegilops tauschii subsp. strangulata</name>
    <name type="common">Goatgrass</name>
    <dbReference type="NCBI Taxonomy" id="200361"/>
    <lineage>
        <taxon>Eukaryota</taxon>
        <taxon>Viridiplantae</taxon>
        <taxon>Streptophyta</taxon>
        <taxon>Embryophyta</taxon>
        <taxon>Tracheophyta</taxon>
        <taxon>Spermatophyta</taxon>
        <taxon>Magnoliopsida</taxon>
        <taxon>Liliopsida</taxon>
        <taxon>Poales</taxon>
        <taxon>Poaceae</taxon>
        <taxon>BOP clade</taxon>
        <taxon>Pooideae</taxon>
        <taxon>Triticodae</taxon>
        <taxon>Triticeae</taxon>
        <taxon>Triticinae</taxon>
        <taxon>Aegilops</taxon>
    </lineage>
</organism>
<dbReference type="Gramene" id="AET6Gv20571200.4">
    <property type="protein sequence ID" value="AET6Gv20571200.4"/>
    <property type="gene ID" value="AET6Gv20571200"/>
</dbReference>
<keyword evidence="2" id="KW-1185">Reference proteome</keyword>
<reference evidence="1" key="5">
    <citation type="journal article" date="2021" name="G3 (Bethesda)">
        <title>Aegilops tauschii genome assembly Aet v5.0 features greater sequence contiguity and improved annotation.</title>
        <authorList>
            <person name="Wang L."/>
            <person name="Zhu T."/>
            <person name="Rodriguez J.C."/>
            <person name="Deal K.R."/>
            <person name="Dubcovsky J."/>
            <person name="McGuire P.E."/>
            <person name="Lux T."/>
            <person name="Spannagl M."/>
            <person name="Mayer K.F.X."/>
            <person name="Baldrich P."/>
            <person name="Meyers B.C."/>
            <person name="Huo N."/>
            <person name="Gu Y.Q."/>
            <person name="Zhou H."/>
            <person name="Devos K.M."/>
            <person name="Bennetzen J.L."/>
            <person name="Unver T."/>
            <person name="Budak H."/>
            <person name="Gulick P.J."/>
            <person name="Galiba G."/>
            <person name="Kalapos B."/>
            <person name="Nelson D.R."/>
            <person name="Li P."/>
            <person name="You F.M."/>
            <person name="Luo M.C."/>
            <person name="Dvorak J."/>
        </authorList>
    </citation>
    <scope>NUCLEOTIDE SEQUENCE [LARGE SCALE GENOMIC DNA]</scope>
    <source>
        <strain evidence="1">cv. AL8/78</strain>
    </source>
</reference>
<dbReference type="AlphaFoldDB" id="A0A453P1J8"/>
<dbReference type="Proteomes" id="UP000015105">
    <property type="component" value="Chromosome 6D"/>
</dbReference>
<accession>A0A453P1J8</accession>
<sequence length="35" mass="4224">KKVEKITSALHDWSDVIFDPLLFPAKRQLHRFMKK</sequence>
<evidence type="ECO:0000313" key="1">
    <source>
        <dbReference type="EnsemblPlants" id="AET6Gv20571200.4"/>
    </source>
</evidence>
<name>A0A453P1J8_AEGTS</name>
<reference evidence="2" key="2">
    <citation type="journal article" date="2017" name="Nat. Plants">
        <title>The Aegilops tauschii genome reveals multiple impacts of transposons.</title>
        <authorList>
            <person name="Zhao G."/>
            <person name="Zou C."/>
            <person name="Li K."/>
            <person name="Wang K."/>
            <person name="Li T."/>
            <person name="Gao L."/>
            <person name="Zhang X."/>
            <person name="Wang H."/>
            <person name="Yang Z."/>
            <person name="Liu X."/>
            <person name="Jiang W."/>
            <person name="Mao L."/>
            <person name="Kong X."/>
            <person name="Jiao Y."/>
            <person name="Jia J."/>
        </authorList>
    </citation>
    <scope>NUCLEOTIDE SEQUENCE [LARGE SCALE GENOMIC DNA]</scope>
    <source>
        <strain evidence="2">cv. AL8/78</strain>
    </source>
</reference>
<reference evidence="1" key="3">
    <citation type="journal article" date="2017" name="Nature">
        <title>Genome sequence of the progenitor of the wheat D genome Aegilops tauschii.</title>
        <authorList>
            <person name="Luo M.C."/>
            <person name="Gu Y.Q."/>
            <person name="Puiu D."/>
            <person name="Wang H."/>
            <person name="Twardziok S.O."/>
            <person name="Deal K.R."/>
            <person name="Huo N."/>
            <person name="Zhu T."/>
            <person name="Wang L."/>
            <person name="Wang Y."/>
            <person name="McGuire P.E."/>
            <person name="Liu S."/>
            <person name="Long H."/>
            <person name="Ramasamy R.K."/>
            <person name="Rodriguez J.C."/>
            <person name="Van S.L."/>
            <person name="Yuan L."/>
            <person name="Wang Z."/>
            <person name="Xia Z."/>
            <person name="Xiao L."/>
            <person name="Anderson O.D."/>
            <person name="Ouyang S."/>
            <person name="Liang Y."/>
            <person name="Zimin A.V."/>
            <person name="Pertea G."/>
            <person name="Qi P."/>
            <person name="Bennetzen J.L."/>
            <person name="Dai X."/>
            <person name="Dawson M.W."/>
            <person name="Muller H.G."/>
            <person name="Kugler K."/>
            <person name="Rivarola-Duarte L."/>
            <person name="Spannagl M."/>
            <person name="Mayer K.F.X."/>
            <person name="Lu F.H."/>
            <person name="Bevan M.W."/>
            <person name="Leroy P."/>
            <person name="Li P."/>
            <person name="You F.M."/>
            <person name="Sun Q."/>
            <person name="Liu Z."/>
            <person name="Lyons E."/>
            <person name="Wicker T."/>
            <person name="Salzberg S.L."/>
            <person name="Devos K.M."/>
            <person name="Dvorak J."/>
        </authorList>
    </citation>
    <scope>NUCLEOTIDE SEQUENCE [LARGE SCALE GENOMIC DNA]</scope>
    <source>
        <strain evidence="1">cv. AL8/78</strain>
    </source>
</reference>
<reference evidence="2" key="1">
    <citation type="journal article" date="2014" name="Science">
        <title>Ancient hybridizations among the ancestral genomes of bread wheat.</title>
        <authorList>
            <consortium name="International Wheat Genome Sequencing Consortium,"/>
            <person name="Marcussen T."/>
            <person name="Sandve S.R."/>
            <person name="Heier L."/>
            <person name="Spannagl M."/>
            <person name="Pfeifer M."/>
            <person name="Jakobsen K.S."/>
            <person name="Wulff B.B."/>
            <person name="Steuernagel B."/>
            <person name="Mayer K.F."/>
            <person name="Olsen O.A."/>
        </authorList>
    </citation>
    <scope>NUCLEOTIDE SEQUENCE [LARGE SCALE GENOMIC DNA]</scope>
    <source>
        <strain evidence="2">cv. AL8/78</strain>
    </source>
</reference>